<feature type="region of interest" description="Disordered" evidence="1">
    <location>
        <begin position="94"/>
        <end position="124"/>
    </location>
</feature>
<dbReference type="EMBL" id="JARJCM010000215">
    <property type="protein sequence ID" value="KAJ7022158.1"/>
    <property type="molecule type" value="Genomic_DNA"/>
</dbReference>
<name>A0AAD6S858_9AGAR</name>
<dbReference type="Proteomes" id="UP001218188">
    <property type="component" value="Unassembled WGS sequence"/>
</dbReference>
<evidence type="ECO:0000313" key="3">
    <source>
        <dbReference type="Proteomes" id="UP001218188"/>
    </source>
</evidence>
<evidence type="ECO:0000256" key="1">
    <source>
        <dbReference type="SAM" id="MobiDB-lite"/>
    </source>
</evidence>
<keyword evidence="3" id="KW-1185">Reference proteome</keyword>
<sequence length="249" mass="26694">MVECTAGRSVGFDVNVRPSSDGPDSSIVGVVSCLTCLALRENFIQPTKNATPPTTPPAIALTGGLLRDVEWPTRVYANIMSALPIQPSVKHMSVSSSPLAQQNGLSTNLGQARSPPTQSELPSSNCHRELRLERGIAEHTYRPQNQASVGSEPIPVLRRADHLGGPGAGPWHQNKSHVKPYADLPERCTSEIEHKIPTLALEDDGGTETVPLERRLSRSRGQICSVRGHILGTVRSPKKPSCGPVSSIV</sequence>
<evidence type="ECO:0000313" key="2">
    <source>
        <dbReference type="EMBL" id="KAJ7022158.1"/>
    </source>
</evidence>
<accession>A0AAD6S858</accession>
<proteinExistence type="predicted"/>
<dbReference type="AlphaFoldDB" id="A0AAD6S858"/>
<organism evidence="2 3">
    <name type="scientific">Mycena alexandri</name>
    <dbReference type="NCBI Taxonomy" id="1745969"/>
    <lineage>
        <taxon>Eukaryota</taxon>
        <taxon>Fungi</taxon>
        <taxon>Dikarya</taxon>
        <taxon>Basidiomycota</taxon>
        <taxon>Agaricomycotina</taxon>
        <taxon>Agaricomycetes</taxon>
        <taxon>Agaricomycetidae</taxon>
        <taxon>Agaricales</taxon>
        <taxon>Marasmiineae</taxon>
        <taxon>Mycenaceae</taxon>
        <taxon>Mycena</taxon>
    </lineage>
</organism>
<reference evidence="2" key="1">
    <citation type="submission" date="2023-03" db="EMBL/GenBank/DDBJ databases">
        <title>Massive genome expansion in bonnet fungi (Mycena s.s.) driven by repeated elements and novel gene families across ecological guilds.</title>
        <authorList>
            <consortium name="Lawrence Berkeley National Laboratory"/>
            <person name="Harder C.B."/>
            <person name="Miyauchi S."/>
            <person name="Viragh M."/>
            <person name="Kuo A."/>
            <person name="Thoen E."/>
            <person name="Andreopoulos B."/>
            <person name="Lu D."/>
            <person name="Skrede I."/>
            <person name="Drula E."/>
            <person name="Henrissat B."/>
            <person name="Morin E."/>
            <person name="Kohler A."/>
            <person name="Barry K."/>
            <person name="LaButti K."/>
            <person name="Morin E."/>
            <person name="Salamov A."/>
            <person name="Lipzen A."/>
            <person name="Mereny Z."/>
            <person name="Hegedus B."/>
            <person name="Baldrian P."/>
            <person name="Stursova M."/>
            <person name="Weitz H."/>
            <person name="Taylor A."/>
            <person name="Grigoriev I.V."/>
            <person name="Nagy L.G."/>
            <person name="Martin F."/>
            <person name="Kauserud H."/>
        </authorList>
    </citation>
    <scope>NUCLEOTIDE SEQUENCE</scope>
    <source>
        <strain evidence="2">CBHHK200</strain>
    </source>
</reference>
<gene>
    <name evidence="2" type="ORF">C8F04DRAFT_1311673</name>
</gene>
<protein>
    <submittedName>
        <fullName evidence="2">Uncharacterized protein</fullName>
    </submittedName>
</protein>
<comment type="caution">
    <text evidence="2">The sequence shown here is derived from an EMBL/GenBank/DDBJ whole genome shotgun (WGS) entry which is preliminary data.</text>
</comment>